<organism evidence="1 2">
    <name type="scientific">Simiaoa sunii</name>
    <dbReference type="NCBI Taxonomy" id="2763672"/>
    <lineage>
        <taxon>Bacteria</taxon>
        <taxon>Bacillati</taxon>
        <taxon>Bacillota</taxon>
        <taxon>Clostridia</taxon>
        <taxon>Lachnospirales</taxon>
        <taxon>Lachnospiraceae</taxon>
        <taxon>Simiaoa</taxon>
    </lineage>
</organism>
<sequence>MMQWDRLTLGRMAKELGFPRDTLEKVCRLADVLKFMESDELLSEGIALKGGTAINLTIFDLPRLSVDIDLDYCRSIEREEMLADRGIITDKISKYMMANGYVLSPKSKSHHALDSFVYEYVNCGGTKDNLKIEINYMLRCHVLPVARREVRLPWNEEKLTVFSVAPLEIFASKTVALLTRTAPRDLYDMHNMVKFGLFDESEEAMLRKCAVFYSAIGSAQPPEKFELDNIGNVSFRQIKRDLNSVLRKGERFDLEFVQKEVKDYLTSVLVPTKEEKLFWKAFSEGNYYPDWVFGDSDEFRNVAKHPMALWKCRNKEEDKKPLDKDHEKRV</sequence>
<dbReference type="RefSeq" id="WP_249326782.1">
    <property type="nucleotide sequence ID" value="NZ_CP060633.1"/>
</dbReference>
<dbReference type="GO" id="GO:0016740">
    <property type="term" value="F:transferase activity"/>
    <property type="evidence" value="ECO:0007669"/>
    <property type="project" value="UniProtKB-KW"/>
</dbReference>
<keyword evidence="1" id="KW-0808">Transferase</keyword>
<proteinExistence type="predicted"/>
<dbReference type="AlphaFoldDB" id="A0A7G9FYD8"/>
<dbReference type="Gene3D" id="3.10.450.620">
    <property type="entry name" value="JHP933, nucleotidyltransferase-like core domain"/>
    <property type="match status" value="1"/>
</dbReference>
<dbReference type="KEGG" id="ssun:H9Q77_05590"/>
<evidence type="ECO:0000313" key="2">
    <source>
        <dbReference type="Proteomes" id="UP000515981"/>
    </source>
</evidence>
<dbReference type="InterPro" id="IPR014942">
    <property type="entry name" value="AbiEii"/>
</dbReference>
<dbReference type="EMBL" id="CP060633">
    <property type="protein sequence ID" value="QNM03570.1"/>
    <property type="molecule type" value="Genomic_DNA"/>
</dbReference>
<protein>
    <submittedName>
        <fullName evidence="1">Nucleotidyl transferase AbiEii/AbiGii toxin family protein</fullName>
    </submittedName>
</protein>
<dbReference type="Pfam" id="PF08843">
    <property type="entry name" value="AbiEii"/>
    <property type="match status" value="1"/>
</dbReference>
<reference evidence="1 2" key="1">
    <citation type="submission" date="2020-08" db="EMBL/GenBank/DDBJ databases">
        <authorList>
            <person name="Liu C."/>
            <person name="Sun Q."/>
        </authorList>
    </citation>
    <scope>NUCLEOTIDE SEQUENCE [LARGE SCALE GENOMIC DNA]</scope>
    <source>
        <strain evidence="1 2">NSJ-8</strain>
    </source>
</reference>
<keyword evidence="2" id="KW-1185">Reference proteome</keyword>
<evidence type="ECO:0000313" key="1">
    <source>
        <dbReference type="EMBL" id="QNM03570.1"/>
    </source>
</evidence>
<gene>
    <name evidence="1" type="ORF">H9Q77_05590</name>
</gene>
<dbReference type="Proteomes" id="UP000515981">
    <property type="component" value="Chromosome"/>
</dbReference>
<accession>A0A7G9FYD8</accession>
<name>A0A7G9FYD8_9FIRM</name>